<dbReference type="Gene3D" id="3.40.50.1820">
    <property type="entry name" value="alpha/beta hydrolase"/>
    <property type="match status" value="1"/>
</dbReference>
<dbReference type="EMBL" id="LASV01000101">
    <property type="protein sequence ID" value="KKA23442.1"/>
    <property type="molecule type" value="Genomic_DNA"/>
</dbReference>
<dbReference type="PROSITE" id="PS00131">
    <property type="entry name" value="CARBOXYPEPT_SER_SER"/>
    <property type="match status" value="1"/>
</dbReference>
<evidence type="ECO:0000256" key="1">
    <source>
        <dbReference type="ARBA" id="ARBA00001003"/>
    </source>
</evidence>
<dbReference type="InterPro" id="IPR001563">
    <property type="entry name" value="Peptidase_S10"/>
</dbReference>
<dbReference type="EC" id="3.4.16.-" evidence="15"/>
<evidence type="ECO:0000256" key="10">
    <source>
        <dbReference type="ARBA" id="ARBA00022989"/>
    </source>
</evidence>
<keyword evidence="9 15" id="KW-0378">Hydrolase</keyword>
<keyword evidence="8 15" id="KW-0732">Signal</keyword>
<comment type="catalytic activity">
    <reaction evidence="1">
        <text>Preferential release of a C-terminal arginine or lysine residue.</text>
        <dbReference type="EC" id="3.4.16.6"/>
    </reaction>
</comment>
<feature type="compositionally biased region" description="Polar residues" evidence="16">
    <location>
        <begin position="452"/>
        <end position="465"/>
    </location>
</feature>
<feature type="transmembrane region" description="Helical" evidence="17">
    <location>
        <begin position="487"/>
        <end position="504"/>
    </location>
</feature>
<organism evidence="18 19">
    <name type="scientific">Rasamsonia emersonii (strain ATCC 16479 / CBS 393.64 / IMI 116815)</name>
    <dbReference type="NCBI Taxonomy" id="1408163"/>
    <lineage>
        <taxon>Eukaryota</taxon>
        <taxon>Fungi</taxon>
        <taxon>Dikarya</taxon>
        <taxon>Ascomycota</taxon>
        <taxon>Pezizomycotina</taxon>
        <taxon>Eurotiomycetes</taxon>
        <taxon>Eurotiomycetidae</taxon>
        <taxon>Eurotiales</taxon>
        <taxon>Trichocomaceae</taxon>
        <taxon>Rasamsonia</taxon>
    </lineage>
</organism>
<evidence type="ECO:0000256" key="2">
    <source>
        <dbReference type="ARBA" id="ARBA00004393"/>
    </source>
</evidence>
<gene>
    <name evidence="18" type="ORF">T310_2508</name>
</gene>
<dbReference type="GO" id="GO:0005802">
    <property type="term" value="C:trans-Golgi network"/>
    <property type="evidence" value="ECO:0007669"/>
    <property type="project" value="TreeGrafter"/>
</dbReference>
<evidence type="ECO:0000256" key="14">
    <source>
        <dbReference type="ARBA" id="ARBA00037042"/>
    </source>
</evidence>
<keyword evidence="11" id="KW-0333">Golgi apparatus</keyword>
<evidence type="ECO:0000313" key="19">
    <source>
        <dbReference type="Proteomes" id="UP000053958"/>
    </source>
</evidence>
<evidence type="ECO:0000256" key="13">
    <source>
        <dbReference type="ARBA" id="ARBA00023180"/>
    </source>
</evidence>
<keyword evidence="12 17" id="KW-0472">Membrane</keyword>
<comment type="subcellular location">
    <subcellularLocation>
        <location evidence="2">Golgi apparatus</location>
        <location evidence="2">trans-Golgi network membrane</location>
        <topology evidence="2">Single-pass type I membrane protein</topology>
    </subcellularLocation>
</comment>
<evidence type="ECO:0000256" key="9">
    <source>
        <dbReference type="ARBA" id="ARBA00022801"/>
    </source>
</evidence>
<accession>A0A0F4YYR9</accession>
<keyword evidence="6 17" id="KW-0812">Transmembrane</keyword>
<dbReference type="GO" id="GO:0006508">
    <property type="term" value="P:proteolysis"/>
    <property type="evidence" value="ECO:0007669"/>
    <property type="project" value="UniProtKB-KW"/>
</dbReference>
<keyword evidence="19" id="KW-1185">Reference proteome</keyword>
<dbReference type="RefSeq" id="XP_013330054.1">
    <property type="nucleotide sequence ID" value="XM_013474600.1"/>
</dbReference>
<evidence type="ECO:0000313" key="18">
    <source>
        <dbReference type="EMBL" id="KKA23442.1"/>
    </source>
</evidence>
<dbReference type="PRINTS" id="PR00724">
    <property type="entry name" value="CRBOXYPTASEC"/>
</dbReference>
<evidence type="ECO:0000256" key="11">
    <source>
        <dbReference type="ARBA" id="ARBA00023034"/>
    </source>
</evidence>
<keyword evidence="4 15" id="KW-0121">Carboxypeptidase</keyword>
<evidence type="ECO:0000256" key="15">
    <source>
        <dbReference type="RuleBase" id="RU361156"/>
    </source>
</evidence>
<dbReference type="OrthoDB" id="443318at2759"/>
<dbReference type="Proteomes" id="UP000053958">
    <property type="component" value="Unassembled WGS sequence"/>
</dbReference>
<dbReference type="PANTHER" id="PTHR11802">
    <property type="entry name" value="SERINE PROTEASE FAMILY S10 SERINE CARBOXYPEPTIDASE"/>
    <property type="match status" value="1"/>
</dbReference>
<dbReference type="GO" id="GO:0004185">
    <property type="term" value="F:serine-type carboxypeptidase activity"/>
    <property type="evidence" value="ECO:0007669"/>
    <property type="project" value="UniProtKB-UniRule"/>
</dbReference>
<dbReference type="FunFam" id="3.40.50.1820:FF:000121">
    <property type="entry name" value="Carboxypeptidase D"/>
    <property type="match status" value="1"/>
</dbReference>
<name>A0A0F4YYR9_RASE3</name>
<dbReference type="STRING" id="1408163.A0A0F4YYR9"/>
<dbReference type="GO" id="GO:0006915">
    <property type="term" value="P:apoptotic process"/>
    <property type="evidence" value="ECO:0007669"/>
    <property type="project" value="UniProtKB-KW"/>
</dbReference>
<keyword evidence="10 17" id="KW-1133">Transmembrane helix</keyword>
<feature type="compositionally biased region" description="Basic and acidic residues" evidence="16">
    <location>
        <begin position="590"/>
        <end position="602"/>
    </location>
</feature>
<reference evidence="18 19" key="1">
    <citation type="submission" date="2015-04" db="EMBL/GenBank/DDBJ databases">
        <authorList>
            <person name="Heijne W.H."/>
            <person name="Fedorova N.D."/>
            <person name="Nierman W.C."/>
            <person name="Vollebregt A.W."/>
            <person name="Zhao Z."/>
            <person name="Wu L."/>
            <person name="Kumar M."/>
            <person name="Stam H."/>
            <person name="van den Berg M.A."/>
            <person name="Pel H.J."/>
        </authorList>
    </citation>
    <scope>NUCLEOTIDE SEQUENCE [LARGE SCALE GENOMIC DNA]</scope>
    <source>
        <strain evidence="18 19">CBS 393.64</strain>
    </source>
</reference>
<feature type="region of interest" description="Disordered" evidence="16">
    <location>
        <begin position="440"/>
        <end position="470"/>
    </location>
</feature>
<evidence type="ECO:0000256" key="5">
    <source>
        <dbReference type="ARBA" id="ARBA00022670"/>
    </source>
</evidence>
<feature type="chain" id="PRO_5002482321" description="Carboxypeptidase" evidence="15">
    <location>
        <begin position="19"/>
        <end position="602"/>
    </location>
</feature>
<comment type="caution">
    <text evidence="18">The sequence shown here is derived from an EMBL/GenBank/DDBJ whole genome shotgun (WGS) entry which is preliminary data.</text>
</comment>
<keyword evidence="13" id="KW-0325">Glycoprotein</keyword>
<evidence type="ECO:0000256" key="16">
    <source>
        <dbReference type="SAM" id="MobiDB-lite"/>
    </source>
</evidence>
<comment type="function">
    <text evidence="14">Protease with a carboxypeptidase B-like function involved in the C-terminal processing of the lysine and arginine residues from protein precursors. Promotes cell fusion and is involved in the programmed cell death.</text>
</comment>
<keyword evidence="7" id="KW-0053">Apoptosis</keyword>
<dbReference type="SUPFAM" id="SSF53474">
    <property type="entry name" value="alpha/beta-Hydrolases"/>
    <property type="match status" value="1"/>
</dbReference>
<evidence type="ECO:0000256" key="6">
    <source>
        <dbReference type="ARBA" id="ARBA00022692"/>
    </source>
</evidence>
<comment type="similarity">
    <text evidence="3 15">Belongs to the peptidase S10 family.</text>
</comment>
<dbReference type="Pfam" id="PF00450">
    <property type="entry name" value="Peptidase_S10"/>
    <property type="match status" value="1"/>
</dbReference>
<sequence length="602" mass="67902">MLQSLLLLLLGSPLCAIAQSAADYYVRSLPGQPEGPLLKMHAGHIANRQRTIIWLNGGPGCSSMDGALMEIGPYRLKDDHTLEYNNGSWDEFANLLFVDQPVGTGYSYVNTNSYLHELFEMSAEFMIFLEKWFKIFPEYESDDIYIAGESYAGQHIPYIAKAILERNQKVASTGGTQWNLKGLLIGNGWISPADQYPTYLQFAYKEGLIAKGSDISSNLESLQSVCFAQLEASGGKDRVDIPECEKVLTEMLSLTTDSNKQCINMYDVRLRDESCGMAWPPDLEYLRPYLQRPDVMQALNLNRDKASGWEECAGAVSKNFKAKHSLPSIRLLPELIESGIPVLLFSGDRDLICNHLGTEQLIHNMKWNDGTGFETSPGVWAPRRYWTFEGEPAGYYQQARNLTYVLFYNASHMVPFDFPRRTRDMLDRFMHVDIASIGGSPAESRIDGEKLPQTSVGGHPNSTAAEEQEKQRLKQAEWKAYAKSGEAMLVVVIILVCVWGFFIWRSRRRHRGYRSVYRNGEASTGGSSSVLDRFRNKREANGDIETADFDESELDRLNLEGSRNMEAEHYAIGDDDDSDNDESPSQQQHPDSRRESHPSGER</sequence>
<evidence type="ECO:0000256" key="4">
    <source>
        <dbReference type="ARBA" id="ARBA00022645"/>
    </source>
</evidence>
<keyword evidence="5 15" id="KW-0645">Protease</keyword>
<feature type="signal peptide" evidence="15">
    <location>
        <begin position="1"/>
        <end position="18"/>
    </location>
</feature>
<evidence type="ECO:0000256" key="17">
    <source>
        <dbReference type="SAM" id="Phobius"/>
    </source>
</evidence>
<evidence type="ECO:0000256" key="8">
    <source>
        <dbReference type="ARBA" id="ARBA00022729"/>
    </source>
</evidence>
<dbReference type="InterPro" id="IPR018202">
    <property type="entry name" value="Ser_caboxypep_ser_AS"/>
</dbReference>
<dbReference type="InterPro" id="IPR029058">
    <property type="entry name" value="AB_hydrolase_fold"/>
</dbReference>
<proteinExistence type="inferred from homology"/>
<dbReference type="AlphaFoldDB" id="A0A0F4YYR9"/>
<dbReference type="GeneID" id="25314859"/>
<dbReference type="PANTHER" id="PTHR11802:SF190">
    <property type="entry name" value="PHEROMONE-PROCESSING CARBOXYPEPTIDASE KEX1"/>
    <property type="match status" value="1"/>
</dbReference>
<evidence type="ECO:0000256" key="3">
    <source>
        <dbReference type="ARBA" id="ARBA00009431"/>
    </source>
</evidence>
<evidence type="ECO:0000256" key="12">
    <source>
        <dbReference type="ARBA" id="ARBA00023136"/>
    </source>
</evidence>
<feature type="region of interest" description="Disordered" evidence="16">
    <location>
        <begin position="542"/>
        <end position="602"/>
    </location>
</feature>
<protein>
    <recommendedName>
        <fullName evidence="15">Carboxypeptidase</fullName>
        <ecNumber evidence="15">3.4.16.-</ecNumber>
    </recommendedName>
</protein>
<feature type="compositionally biased region" description="Acidic residues" evidence="16">
    <location>
        <begin position="573"/>
        <end position="582"/>
    </location>
</feature>
<feature type="compositionally biased region" description="Basic and acidic residues" evidence="16">
    <location>
        <begin position="554"/>
        <end position="572"/>
    </location>
</feature>
<evidence type="ECO:0000256" key="7">
    <source>
        <dbReference type="ARBA" id="ARBA00022703"/>
    </source>
</evidence>